<keyword evidence="4" id="KW-1185">Reference proteome</keyword>
<dbReference type="EMBL" id="JACGCM010002660">
    <property type="protein sequence ID" value="KAF6137046.1"/>
    <property type="molecule type" value="Genomic_DNA"/>
</dbReference>
<dbReference type="PROSITE" id="PS51358">
    <property type="entry name" value="NOP"/>
    <property type="match status" value="1"/>
</dbReference>
<dbReference type="GO" id="GO:0046540">
    <property type="term" value="C:U4/U6 x U5 tri-snRNP complex"/>
    <property type="evidence" value="ECO:0007669"/>
    <property type="project" value="InterPro"/>
</dbReference>
<dbReference type="Pfam" id="PF01798">
    <property type="entry name" value="Nop"/>
    <property type="match status" value="1"/>
</dbReference>
<evidence type="ECO:0000259" key="2">
    <source>
        <dbReference type="PROSITE" id="PS51358"/>
    </source>
</evidence>
<dbReference type="PANTHER" id="PTHR13904">
    <property type="entry name" value="PRE-MRNA SPLICING FACTOR PRP31"/>
    <property type="match status" value="1"/>
</dbReference>
<reference evidence="3 4" key="1">
    <citation type="journal article" date="2020" name="IScience">
        <title>Genome Sequencing of the Endangered Kingdonia uniflora (Circaeasteraceae, Ranunculales) Reveals Potential Mechanisms of Evolutionary Specialization.</title>
        <authorList>
            <person name="Sun Y."/>
            <person name="Deng T."/>
            <person name="Zhang A."/>
            <person name="Moore M.J."/>
            <person name="Landis J.B."/>
            <person name="Lin N."/>
            <person name="Zhang H."/>
            <person name="Zhang X."/>
            <person name="Huang J."/>
            <person name="Zhang X."/>
            <person name="Sun H."/>
            <person name="Wang H."/>
        </authorList>
    </citation>
    <scope>NUCLEOTIDE SEQUENCE [LARGE SCALE GENOMIC DNA]</scope>
    <source>
        <strain evidence="3">TB1705</strain>
        <tissue evidence="3">Leaf</tissue>
    </source>
</reference>
<dbReference type="Gene3D" id="1.10.246.90">
    <property type="entry name" value="Nop domain"/>
    <property type="match status" value="1"/>
</dbReference>
<dbReference type="GO" id="GO:0071011">
    <property type="term" value="C:precatalytic spliceosome"/>
    <property type="evidence" value="ECO:0007669"/>
    <property type="project" value="TreeGrafter"/>
</dbReference>
<dbReference type="AlphaFoldDB" id="A0A7J7L330"/>
<proteinExistence type="predicted"/>
<feature type="domain" description="Nop" evidence="2">
    <location>
        <begin position="111"/>
        <end position="229"/>
    </location>
</feature>
<dbReference type="Gene3D" id="1.10.287.4070">
    <property type="match status" value="1"/>
</dbReference>
<dbReference type="SMART" id="SM00931">
    <property type="entry name" value="NOSIC"/>
    <property type="match status" value="1"/>
</dbReference>
<feature type="region of interest" description="Disordered" evidence="1">
    <location>
        <begin position="421"/>
        <end position="455"/>
    </location>
</feature>
<dbReference type="GO" id="GO:0000244">
    <property type="term" value="P:spliceosomal tri-snRNP complex assembly"/>
    <property type="evidence" value="ECO:0007669"/>
    <property type="project" value="InterPro"/>
</dbReference>
<name>A0A7J7L330_9MAGN</name>
<evidence type="ECO:0000313" key="3">
    <source>
        <dbReference type="EMBL" id="KAF6137046.1"/>
    </source>
</evidence>
<organism evidence="3 4">
    <name type="scientific">Kingdonia uniflora</name>
    <dbReference type="NCBI Taxonomy" id="39325"/>
    <lineage>
        <taxon>Eukaryota</taxon>
        <taxon>Viridiplantae</taxon>
        <taxon>Streptophyta</taxon>
        <taxon>Embryophyta</taxon>
        <taxon>Tracheophyta</taxon>
        <taxon>Spermatophyta</taxon>
        <taxon>Magnoliopsida</taxon>
        <taxon>Ranunculales</taxon>
        <taxon>Circaeasteraceae</taxon>
        <taxon>Kingdonia</taxon>
    </lineage>
</organism>
<evidence type="ECO:0000313" key="4">
    <source>
        <dbReference type="Proteomes" id="UP000541444"/>
    </source>
</evidence>
<dbReference type="OrthoDB" id="4771285at2759"/>
<comment type="caution">
    <text evidence="3">The sequence shown here is derived from an EMBL/GenBank/DDBJ whole genome shotgun (WGS) entry which is preliminary data.</text>
</comment>
<dbReference type="GO" id="GO:0005687">
    <property type="term" value="C:U4 snRNP"/>
    <property type="evidence" value="ECO:0007669"/>
    <property type="project" value="TreeGrafter"/>
</dbReference>
<dbReference type="PANTHER" id="PTHR13904:SF0">
    <property type="entry name" value="U4_U6 SMALL NUCLEAR RIBONUCLEOPROTEIN PRP31"/>
    <property type="match status" value="1"/>
</dbReference>
<dbReference type="InterPro" id="IPR042239">
    <property type="entry name" value="Nop_C"/>
</dbReference>
<sequence>MDNEIHRVHSFLGNNYNVKFLELESLVHHPIDFARVVKKIGNEADMTRVDLQGHLSSVMIMVVSVIASTTYGRPLPEETLEKTIDVCNRSIALDSAKKKVYDFLDSRMVYTTPNRLAIVGSAVAAKLLGSVGGLSDFVKMPDDTIRNLGMKSINLAGFSRASSQRDVGYLKETEIYQSAHPSFKMYALKKLASRAVFAGRIDWLKADLTGETGVVFSIYTGTTFYFITLGYLDFDFVLTEAKPADLTDTSSDVEKMAYAKWVKANKMANLIIRSFIDPIMRGGIAERGTTKELLDIIKKQLEGSVKERQYSNLSQLLSLKYDGSGNMRLHILKISKLVLTLKELGLTIDDTLMVHLEVWSPPQIFEMFQVHYQIQEKTWEMNELIAALVSEEERHKKGKAESAHLTTSMKHLFINSQGKKKFKNQGSTKNNGSHFGPGQSFRSRNGNGKGKQNAPSFYCPSQPMEIVECAQANFIEEGDPFTSTIYRDIIFEDGLETRSPTAIPISAIMLSCLSDIDIVASIVPDPVVAPVQLPIIPPPV</sequence>
<dbReference type="InterPro" id="IPR012976">
    <property type="entry name" value="NOSIC"/>
</dbReference>
<dbReference type="InterPro" id="IPR002687">
    <property type="entry name" value="Nop_dom"/>
</dbReference>
<dbReference type="Proteomes" id="UP000541444">
    <property type="component" value="Unassembled WGS sequence"/>
</dbReference>
<dbReference type="SUPFAM" id="SSF89124">
    <property type="entry name" value="Nop domain"/>
    <property type="match status" value="1"/>
</dbReference>
<evidence type="ECO:0000256" key="1">
    <source>
        <dbReference type="SAM" id="MobiDB-lite"/>
    </source>
</evidence>
<feature type="compositionally biased region" description="Polar residues" evidence="1">
    <location>
        <begin position="424"/>
        <end position="433"/>
    </location>
</feature>
<protein>
    <recommendedName>
        <fullName evidence="2">Nop domain-containing protein</fullName>
    </recommendedName>
</protein>
<dbReference type="Pfam" id="PF14223">
    <property type="entry name" value="Retrotran_gag_2"/>
    <property type="match status" value="1"/>
</dbReference>
<accession>A0A7J7L330</accession>
<gene>
    <name evidence="3" type="ORF">GIB67_030810</name>
</gene>
<dbReference type="InterPro" id="IPR036070">
    <property type="entry name" value="Nop_dom_sf"/>
</dbReference>
<dbReference type="InterPro" id="IPR027105">
    <property type="entry name" value="Prp31"/>
</dbReference>